<organism evidence="2 3">
    <name type="scientific">Poriferisphaera corsica</name>
    <dbReference type="NCBI Taxonomy" id="2528020"/>
    <lineage>
        <taxon>Bacteria</taxon>
        <taxon>Pseudomonadati</taxon>
        <taxon>Planctomycetota</taxon>
        <taxon>Phycisphaerae</taxon>
        <taxon>Phycisphaerales</taxon>
        <taxon>Phycisphaeraceae</taxon>
        <taxon>Poriferisphaera</taxon>
    </lineage>
</organism>
<feature type="transmembrane region" description="Helical" evidence="1">
    <location>
        <begin position="65"/>
        <end position="87"/>
    </location>
</feature>
<evidence type="ECO:0000313" key="2">
    <source>
        <dbReference type="EMBL" id="QDU35029.1"/>
    </source>
</evidence>
<dbReference type="EMBL" id="CP036425">
    <property type="protein sequence ID" value="QDU35029.1"/>
    <property type="molecule type" value="Genomic_DNA"/>
</dbReference>
<keyword evidence="3" id="KW-1185">Reference proteome</keyword>
<protein>
    <submittedName>
        <fullName evidence="2">Uncharacterized protein</fullName>
    </submittedName>
</protein>
<proteinExistence type="predicted"/>
<name>A0A517YXV0_9BACT</name>
<evidence type="ECO:0000313" key="3">
    <source>
        <dbReference type="Proteomes" id="UP000317369"/>
    </source>
</evidence>
<evidence type="ECO:0000256" key="1">
    <source>
        <dbReference type="SAM" id="Phobius"/>
    </source>
</evidence>
<sequence>MRCVVRAFRAFFVILSVLTCRSLRFYCLFIVNLLTMMALLLRQITMQNTLERFSYLLPVLTSRSLHFYCLFIVNLLMMMVLLLRLVTMRNALTYGTR</sequence>
<reference evidence="2 3" key="1">
    <citation type="submission" date="2019-02" db="EMBL/GenBank/DDBJ databases">
        <title>Deep-cultivation of Planctomycetes and their phenomic and genomic characterization uncovers novel biology.</title>
        <authorList>
            <person name="Wiegand S."/>
            <person name="Jogler M."/>
            <person name="Boedeker C."/>
            <person name="Pinto D."/>
            <person name="Vollmers J."/>
            <person name="Rivas-Marin E."/>
            <person name="Kohn T."/>
            <person name="Peeters S.H."/>
            <person name="Heuer A."/>
            <person name="Rast P."/>
            <person name="Oberbeckmann S."/>
            <person name="Bunk B."/>
            <person name="Jeske O."/>
            <person name="Meyerdierks A."/>
            <person name="Storesund J.E."/>
            <person name="Kallscheuer N."/>
            <person name="Luecker S."/>
            <person name="Lage O.M."/>
            <person name="Pohl T."/>
            <person name="Merkel B.J."/>
            <person name="Hornburger P."/>
            <person name="Mueller R.-W."/>
            <person name="Bruemmer F."/>
            <person name="Labrenz M."/>
            <person name="Spormann A.M."/>
            <person name="Op den Camp H."/>
            <person name="Overmann J."/>
            <person name="Amann R."/>
            <person name="Jetten M.S.M."/>
            <person name="Mascher T."/>
            <person name="Medema M.H."/>
            <person name="Devos D.P."/>
            <person name="Kaster A.-K."/>
            <person name="Ovreas L."/>
            <person name="Rohde M."/>
            <person name="Galperin M.Y."/>
            <person name="Jogler C."/>
        </authorList>
    </citation>
    <scope>NUCLEOTIDE SEQUENCE [LARGE SCALE GENOMIC DNA]</scope>
    <source>
        <strain evidence="2 3">KS4</strain>
    </source>
</reference>
<dbReference type="Proteomes" id="UP000317369">
    <property type="component" value="Chromosome"/>
</dbReference>
<accession>A0A517YXV0</accession>
<dbReference type="AlphaFoldDB" id="A0A517YXV0"/>
<keyword evidence="1" id="KW-0472">Membrane</keyword>
<gene>
    <name evidence="2" type="ORF">KS4_31060</name>
</gene>
<keyword evidence="1" id="KW-0812">Transmembrane</keyword>
<keyword evidence="1" id="KW-1133">Transmembrane helix</keyword>
<feature type="transmembrane region" description="Helical" evidence="1">
    <location>
        <begin position="25"/>
        <end position="45"/>
    </location>
</feature>
<dbReference type="KEGG" id="pcor:KS4_31060"/>